<dbReference type="InterPro" id="IPR017453">
    <property type="entry name" value="GCV_H_sub"/>
</dbReference>
<evidence type="ECO:0000313" key="6">
    <source>
        <dbReference type="EMBL" id="VVC03791.1"/>
    </source>
</evidence>
<accession>A0A5E4LQH0</accession>
<dbReference type="InterPro" id="IPR033753">
    <property type="entry name" value="GCV_H/Fam206"/>
</dbReference>
<feature type="domain" description="Lipoyl-binding" evidence="5">
    <location>
        <begin position="23"/>
        <end position="105"/>
    </location>
</feature>
<keyword evidence="2 3" id="KW-0450">Lipoyl</keyword>
<comment type="caution">
    <text evidence="6">The sequence shown here is derived from an EMBL/GenBank/DDBJ whole genome shotgun (WGS) entry which is preliminary data.</text>
</comment>
<protein>
    <recommendedName>
        <fullName evidence="3">Probable glycine cleavage system H protein</fullName>
    </recommendedName>
</protein>
<comment type="function">
    <text evidence="3">The glycine cleavage system catalyzes the degradation of glycine. The H protein shuttles the methylamine group of glycine from the P protein to the T protein.</text>
</comment>
<feature type="modified residue" description="N6-lipoyllysine" evidence="3 4">
    <location>
        <position position="64"/>
    </location>
</feature>
<evidence type="ECO:0000313" key="7">
    <source>
        <dbReference type="Proteomes" id="UP000789941"/>
    </source>
</evidence>
<evidence type="ECO:0000256" key="1">
    <source>
        <dbReference type="ARBA" id="ARBA00009249"/>
    </source>
</evidence>
<dbReference type="AlphaFoldDB" id="A0A5E4LQH0"/>
<dbReference type="GO" id="GO:0005737">
    <property type="term" value="C:cytoplasm"/>
    <property type="evidence" value="ECO:0007669"/>
    <property type="project" value="TreeGrafter"/>
</dbReference>
<sequence>MTNIPKDLLYTKEHEWIRVEGDVGVVGITDYAQHALTDIVFVELPAQGKKIDQSKGLTVVESVKSVSDVYAPVAGEVVEANSSLKANPELVNHDPYGKGWIAKLKISSKDQLKTLMGPEQYEKYLQEQKH</sequence>
<reference evidence="6 7" key="1">
    <citation type="submission" date="2019-08" db="EMBL/GenBank/DDBJ databases">
        <authorList>
            <person name="Vazquez-Campos X."/>
        </authorList>
    </citation>
    <scope>NUCLEOTIDE SEQUENCE [LARGE SCALE GENOMIC DNA]</scope>
    <source>
        <strain evidence="6">LFW-283_2</strain>
    </source>
</reference>
<evidence type="ECO:0000256" key="4">
    <source>
        <dbReference type="PIRSR" id="PIRSR617453-50"/>
    </source>
</evidence>
<dbReference type="InterPro" id="IPR000089">
    <property type="entry name" value="Biotin_lipoyl"/>
</dbReference>
<dbReference type="EMBL" id="CABMJJ010000009">
    <property type="protein sequence ID" value="VVC03791.1"/>
    <property type="molecule type" value="Genomic_DNA"/>
</dbReference>
<dbReference type="NCBIfam" id="TIGR00527">
    <property type="entry name" value="gcvH"/>
    <property type="match status" value="1"/>
</dbReference>
<dbReference type="GO" id="GO:0009249">
    <property type="term" value="P:protein lipoylation"/>
    <property type="evidence" value="ECO:0007669"/>
    <property type="project" value="TreeGrafter"/>
</dbReference>
<organism evidence="6 7">
    <name type="scientific">Candidatus Bilamarchaeum dharawalense</name>
    <dbReference type="NCBI Taxonomy" id="2885759"/>
    <lineage>
        <taxon>Archaea</taxon>
        <taxon>Candidatus Micrarchaeota</taxon>
        <taxon>Candidatus Micrarchaeia</taxon>
        <taxon>Candidatus Anstonellales</taxon>
        <taxon>Candidatus Bilamarchaeaceae</taxon>
        <taxon>Candidatus Bilamarchaeum</taxon>
    </lineage>
</organism>
<dbReference type="PANTHER" id="PTHR11715:SF3">
    <property type="entry name" value="GLYCINE CLEAVAGE SYSTEM H PROTEIN-RELATED"/>
    <property type="match status" value="1"/>
</dbReference>
<name>A0A5E4LQH0_9ARCH</name>
<dbReference type="InterPro" id="IPR002930">
    <property type="entry name" value="GCV_H"/>
</dbReference>
<dbReference type="InterPro" id="IPR011053">
    <property type="entry name" value="Single_hybrid_motif"/>
</dbReference>
<dbReference type="NCBIfam" id="NF002270">
    <property type="entry name" value="PRK01202.1"/>
    <property type="match status" value="1"/>
</dbReference>
<evidence type="ECO:0000259" key="5">
    <source>
        <dbReference type="PROSITE" id="PS50968"/>
    </source>
</evidence>
<evidence type="ECO:0000256" key="3">
    <source>
        <dbReference type="HAMAP-Rule" id="MF_00272"/>
    </source>
</evidence>
<dbReference type="GO" id="GO:0005960">
    <property type="term" value="C:glycine cleavage complex"/>
    <property type="evidence" value="ECO:0007669"/>
    <property type="project" value="InterPro"/>
</dbReference>
<dbReference type="Gene3D" id="2.40.50.100">
    <property type="match status" value="1"/>
</dbReference>
<dbReference type="GO" id="GO:0019464">
    <property type="term" value="P:glycine decarboxylation via glycine cleavage system"/>
    <property type="evidence" value="ECO:0007669"/>
    <property type="project" value="UniProtKB-UniRule"/>
</dbReference>
<dbReference type="PANTHER" id="PTHR11715">
    <property type="entry name" value="GLYCINE CLEAVAGE SYSTEM H PROTEIN"/>
    <property type="match status" value="1"/>
</dbReference>
<dbReference type="SUPFAM" id="SSF51230">
    <property type="entry name" value="Single hybrid motif"/>
    <property type="match status" value="1"/>
</dbReference>
<proteinExistence type="inferred from homology"/>
<comment type="similarity">
    <text evidence="1 3">Belongs to the GcvH family.</text>
</comment>
<dbReference type="CDD" id="cd06848">
    <property type="entry name" value="GCS_H"/>
    <property type="match status" value="1"/>
</dbReference>
<dbReference type="HAMAP" id="MF_00272">
    <property type="entry name" value="GcvH"/>
    <property type="match status" value="1"/>
</dbReference>
<dbReference type="PROSITE" id="PS00189">
    <property type="entry name" value="LIPOYL"/>
    <property type="match status" value="1"/>
</dbReference>
<comment type="cofactor">
    <cofactor evidence="3">
        <name>(R)-lipoate</name>
        <dbReference type="ChEBI" id="CHEBI:83088"/>
    </cofactor>
    <text evidence="3">Binds 1 lipoyl cofactor covalently.</text>
</comment>
<comment type="subunit">
    <text evidence="3">The glycine cleavage system is composed of four proteins: P, T, L and H.</text>
</comment>
<dbReference type="InterPro" id="IPR003016">
    <property type="entry name" value="2-oxoA_DH_lipoyl-BS"/>
</dbReference>
<dbReference type="Proteomes" id="UP000789941">
    <property type="component" value="Unassembled WGS sequence"/>
</dbReference>
<evidence type="ECO:0000256" key="2">
    <source>
        <dbReference type="ARBA" id="ARBA00022823"/>
    </source>
</evidence>
<dbReference type="Pfam" id="PF01597">
    <property type="entry name" value="GCV_H"/>
    <property type="match status" value="1"/>
</dbReference>
<dbReference type="PROSITE" id="PS50968">
    <property type="entry name" value="BIOTINYL_LIPOYL"/>
    <property type="match status" value="1"/>
</dbReference>
<gene>
    <name evidence="3 6" type="primary">gcvH</name>
    <name evidence="6" type="ORF">LFW2832_00533</name>
</gene>